<sequence length="169" mass="18350">MGNCFGKQSSSSENFSGPGRTLGSAPTPGSEPIARPTIPARSSAGKTLGGGDASSDDPRSAAAKAAEVGGSSLNNATARKIVDKHAPREGRWSRFATLVWLWRMVKDAVGAKNQRTERKAEFAAKETSEYHRVPFIHEGHRGKHITQVSLLSTDRRRRAIHYLSLRSLR</sequence>
<dbReference type="OrthoDB" id="5415072at2759"/>
<reference evidence="2" key="1">
    <citation type="journal article" date="2020" name="Stud. Mycol.">
        <title>101 Dothideomycetes genomes: a test case for predicting lifestyles and emergence of pathogens.</title>
        <authorList>
            <person name="Haridas S."/>
            <person name="Albert R."/>
            <person name="Binder M."/>
            <person name="Bloem J."/>
            <person name="Labutti K."/>
            <person name="Salamov A."/>
            <person name="Andreopoulos B."/>
            <person name="Baker S."/>
            <person name="Barry K."/>
            <person name="Bills G."/>
            <person name="Bluhm B."/>
            <person name="Cannon C."/>
            <person name="Castanera R."/>
            <person name="Culley D."/>
            <person name="Daum C."/>
            <person name="Ezra D."/>
            <person name="Gonzalez J."/>
            <person name="Henrissat B."/>
            <person name="Kuo A."/>
            <person name="Liang C."/>
            <person name="Lipzen A."/>
            <person name="Lutzoni F."/>
            <person name="Magnuson J."/>
            <person name="Mondo S."/>
            <person name="Nolan M."/>
            <person name="Ohm R."/>
            <person name="Pangilinan J."/>
            <person name="Park H.-J."/>
            <person name="Ramirez L."/>
            <person name="Alfaro M."/>
            <person name="Sun H."/>
            <person name="Tritt A."/>
            <person name="Yoshinaga Y."/>
            <person name="Zwiers L.-H."/>
            <person name="Turgeon B."/>
            <person name="Goodwin S."/>
            <person name="Spatafora J."/>
            <person name="Crous P."/>
            <person name="Grigoriev I."/>
        </authorList>
    </citation>
    <scope>NUCLEOTIDE SEQUENCE</scope>
    <source>
        <strain evidence="2">Tuck. ex Michener</strain>
    </source>
</reference>
<organism evidence="2 3">
    <name type="scientific">Viridothelium virens</name>
    <name type="common">Speckled blister lichen</name>
    <name type="synonym">Trypethelium virens</name>
    <dbReference type="NCBI Taxonomy" id="1048519"/>
    <lineage>
        <taxon>Eukaryota</taxon>
        <taxon>Fungi</taxon>
        <taxon>Dikarya</taxon>
        <taxon>Ascomycota</taxon>
        <taxon>Pezizomycotina</taxon>
        <taxon>Dothideomycetes</taxon>
        <taxon>Dothideomycetes incertae sedis</taxon>
        <taxon>Trypetheliales</taxon>
        <taxon>Trypetheliaceae</taxon>
        <taxon>Viridothelium</taxon>
    </lineage>
</organism>
<dbReference type="AlphaFoldDB" id="A0A6A6H6D7"/>
<proteinExistence type="predicted"/>
<protein>
    <submittedName>
        <fullName evidence="2">Uncharacterized protein</fullName>
    </submittedName>
</protein>
<dbReference type="EMBL" id="ML991805">
    <property type="protein sequence ID" value="KAF2233575.1"/>
    <property type="molecule type" value="Genomic_DNA"/>
</dbReference>
<dbReference type="Proteomes" id="UP000800092">
    <property type="component" value="Unassembled WGS sequence"/>
</dbReference>
<keyword evidence="3" id="KW-1185">Reference proteome</keyword>
<name>A0A6A6H6D7_VIRVR</name>
<evidence type="ECO:0000256" key="1">
    <source>
        <dbReference type="SAM" id="MobiDB-lite"/>
    </source>
</evidence>
<feature type="non-terminal residue" evidence="2">
    <location>
        <position position="1"/>
    </location>
</feature>
<feature type="compositionally biased region" description="Polar residues" evidence="1">
    <location>
        <begin position="1"/>
        <end position="15"/>
    </location>
</feature>
<gene>
    <name evidence="2" type="ORF">EV356DRAFT_503373</name>
</gene>
<evidence type="ECO:0000313" key="2">
    <source>
        <dbReference type="EMBL" id="KAF2233575.1"/>
    </source>
</evidence>
<feature type="region of interest" description="Disordered" evidence="1">
    <location>
        <begin position="1"/>
        <end position="74"/>
    </location>
</feature>
<accession>A0A6A6H6D7</accession>
<evidence type="ECO:0000313" key="3">
    <source>
        <dbReference type="Proteomes" id="UP000800092"/>
    </source>
</evidence>